<evidence type="ECO:0000313" key="2">
    <source>
        <dbReference type="Proteomes" id="UP000306753"/>
    </source>
</evidence>
<reference evidence="1 2" key="1">
    <citation type="journal article" date="2017" name="Eur. J. Clin. Microbiol. Infect. Dis.">
        <title>Uncommonly isolated clinical Pseudomonas: identification and phylogenetic assignation.</title>
        <authorList>
            <person name="Mulet M."/>
            <person name="Gomila M."/>
            <person name="Ramirez A."/>
            <person name="Cardew S."/>
            <person name="Moore E.R."/>
            <person name="Lalucat J."/>
            <person name="Garcia-Valdes E."/>
        </authorList>
    </citation>
    <scope>NUCLEOTIDE SEQUENCE [LARGE SCALE GENOMIC DNA]</scope>
    <source>
        <strain evidence="1 2">SD129</strain>
    </source>
</reference>
<protein>
    <recommendedName>
        <fullName evidence="3">DUF2188 domain-containing protein</fullName>
    </recommendedName>
</protein>
<dbReference type="RefSeq" id="WP_138409936.1">
    <property type="nucleotide sequence ID" value="NZ_QLAE01000039.1"/>
</dbReference>
<name>A0A5R9QCD0_9GAMM</name>
<proteinExistence type="predicted"/>
<dbReference type="OrthoDB" id="6903160at2"/>
<dbReference type="EMBL" id="QLAG01000017">
    <property type="protein sequence ID" value="TLX62789.1"/>
    <property type="molecule type" value="Genomic_DNA"/>
</dbReference>
<accession>A0A5R9QCD0</accession>
<organism evidence="1 2">
    <name type="scientific">Stutzerimonas nosocomialis</name>
    <dbReference type="NCBI Taxonomy" id="1056496"/>
    <lineage>
        <taxon>Bacteria</taxon>
        <taxon>Pseudomonadati</taxon>
        <taxon>Pseudomonadota</taxon>
        <taxon>Gammaproteobacteria</taxon>
        <taxon>Pseudomonadales</taxon>
        <taxon>Pseudomonadaceae</taxon>
        <taxon>Stutzerimonas</taxon>
    </lineage>
</organism>
<gene>
    <name evidence="1" type="ORF">DN820_14330</name>
</gene>
<sequence>MKPTVRKLTSDEMPASWRPTWVVCWVVELDGAMMGGPYASEAEAQAVANGEKAPDTDHTAL</sequence>
<dbReference type="AlphaFoldDB" id="A0A5R9QCD0"/>
<comment type="caution">
    <text evidence="1">The sequence shown here is derived from an EMBL/GenBank/DDBJ whole genome shotgun (WGS) entry which is preliminary data.</text>
</comment>
<evidence type="ECO:0000313" key="1">
    <source>
        <dbReference type="EMBL" id="TLX62789.1"/>
    </source>
</evidence>
<dbReference type="Proteomes" id="UP000306753">
    <property type="component" value="Unassembled WGS sequence"/>
</dbReference>
<keyword evidence="2" id="KW-1185">Reference proteome</keyword>
<evidence type="ECO:0008006" key="3">
    <source>
        <dbReference type="Google" id="ProtNLM"/>
    </source>
</evidence>